<dbReference type="InterPro" id="IPR053165">
    <property type="entry name" value="HSI-I_assembly_Hcp1"/>
</dbReference>
<organism evidence="2 3">
    <name type="scientific">Haloferula helveola</name>
    <dbReference type="NCBI Taxonomy" id="490095"/>
    <lineage>
        <taxon>Bacteria</taxon>
        <taxon>Pseudomonadati</taxon>
        <taxon>Verrucomicrobiota</taxon>
        <taxon>Verrucomicrobiia</taxon>
        <taxon>Verrucomicrobiales</taxon>
        <taxon>Verrucomicrobiaceae</taxon>
        <taxon>Haloferula</taxon>
    </lineage>
</organism>
<dbReference type="InterPro" id="IPR008514">
    <property type="entry name" value="T6SS_Hcp"/>
</dbReference>
<evidence type="ECO:0000256" key="1">
    <source>
        <dbReference type="SAM" id="SignalP"/>
    </source>
</evidence>
<evidence type="ECO:0000313" key="2">
    <source>
        <dbReference type="EMBL" id="BCX46828.1"/>
    </source>
</evidence>
<dbReference type="Pfam" id="PF05638">
    <property type="entry name" value="T6SS_HCP"/>
    <property type="match status" value="1"/>
</dbReference>
<accession>A0ABM7RB47</accession>
<dbReference type="SUPFAM" id="SSF141452">
    <property type="entry name" value="Hcp1-like"/>
    <property type="match status" value="1"/>
</dbReference>
<sequence>MKTLAIITSLALLLPTAASAMIFVKIPGMGDSSITTEGYNDGTWFVADSFSFGIEREMKESGEKGGTEDINIGVGELQECTISKSMDWASTQLAQFAINGNSPGTAEIHFVEVAGGGDGTADQPVCYLKYKLDRCFIKSWSTSGDADDRPTEEVAFYYNKIAFAYVGAAGSTPMSWDNTSQKKWTDSGL</sequence>
<feature type="signal peptide" evidence="1">
    <location>
        <begin position="1"/>
        <end position="20"/>
    </location>
</feature>
<dbReference type="EMBL" id="AP024702">
    <property type="protein sequence ID" value="BCX46828.1"/>
    <property type="molecule type" value="Genomic_DNA"/>
</dbReference>
<feature type="chain" id="PRO_5046649482" evidence="1">
    <location>
        <begin position="21"/>
        <end position="189"/>
    </location>
</feature>
<dbReference type="PANTHER" id="PTHR36152:SF1">
    <property type="entry name" value="UBIQUITIN-LIKE DOMAIN-CONTAINING PROTEIN"/>
    <property type="match status" value="1"/>
</dbReference>
<dbReference type="PANTHER" id="PTHR36152">
    <property type="entry name" value="CYTOPLASMIC PROTEIN-RELATED"/>
    <property type="match status" value="1"/>
</dbReference>
<name>A0ABM7RB47_9BACT</name>
<dbReference type="RefSeq" id="WP_338688727.1">
    <property type="nucleotide sequence ID" value="NZ_AP024702.1"/>
</dbReference>
<dbReference type="Proteomes" id="UP001374893">
    <property type="component" value="Chromosome"/>
</dbReference>
<proteinExistence type="predicted"/>
<protein>
    <submittedName>
        <fullName evidence="2">Type VI secretion system effector protein</fullName>
    </submittedName>
</protein>
<keyword evidence="1" id="KW-0732">Signal</keyword>
<evidence type="ECO:0000313" key="3">
    <source>
        <dbReference type="Proteomes" id="UP001374893"/>
    </source>
</evidence>
<gene>
    <name evidence="2" type="ORF">HAHE_07360</name>
</gene>
<dbReference type="Gene3D" id="2.30.110.20">
    <property type="entry name" value="Hcp1-like"/>
    <property type="match status" value="1"/>
</dbReference>
<reference evidence="2 3" key="1">
    <citation type="submission" date="2021-06" db="EMBL/GenBank/DDBJ databases">
        <title>Complete genome of Haloferula helveola possessing various polysaccharide degrading enzymes.</title>
        <authorList>
            <person name="Takami H."/>
            <person name="Huang C."/>
            <person name="Hamasaki K."/>
        </authorList>
    </citation>
    <scope>NUCLEOTIDE SEQUENCE [LARGE SCALE GENOMIC DNA]</scope>
    <source>
        <strain evidence="2 3">CN-1</strain>
    </source>
</reference>
<dbReference type="InterPro" id="IPR036624">
    <property type="entry name" value="Hcp1-lik_sf"/>
</dbReference>
<keyword evidence="3" id="KW-1185">Reference proteome</keyword>